<dbReference type="SUPFAM" id="SSF46689">
    <property type="entry name" value="Homeodomain-like"/>
    <property type="match status" value="1"/>
</dbReference>
<organism evidence="1 2">
    <name type="scientific">Asticcacaulis machinosus</name>
    <dbReference type="NCBI Taxonomy" id="2984211"/>
    <lineage>
        <taxon>Bacteria</taxon>
        <taxon>Pseudomonadati</taxon>
        <taxon>Pseudomonadota</taxon>
        <taxon>Alphaproteobacteria</taxon>
        <taxon>Caulobacterales</taxon>
        <taxon>Caulobacteraceae</taxon>
        <taxon>Asticcacaulis</taxon>
    </lineage>
</organism>
<dbReference type="Proteomes" id="UP001218579">
    <property type="component" value="Unassembled WGS sequence"/>
</dbReference>
<name>A0ABT5HGZ6_9CAUL</name>
<dbReference type="EMBL" id="JAQQKV010000001">
    <property type="protein sequence ID" value="MDC7675525.1"/>
    <property type="molecule type" value="Genomic_DNA"/>
</dbReference>
<keyword evidence="2" id="KW-1185">Reference proteome</keyword>
<dbReference type="Gene3D" id="1.10.357.10">
    <property type="entry name" value="Tetracycline Repressor, domain 2"/>
    <property type="match status" value="1"/>
</dbReference>
<accession>A0ABT5HGZ6</accession>
<protein>
    <submittedName>
        <fullName evidence="1">TetR/AcrR family transcriptional regulator</fullName>
    </submittedName>
</protein>
<dbReference type="RefSeq" id="WP_272743842.1">
    <property type="nucleotide sequence ID" value="NZ_JAQQKV010000001.1"/>
</dbReference>
<comment type="caution">
    <text evidence="1">The sequence shown here is derived from an EMBL/GenBank/DDBJ whole genome shotgun (WGS) entry which is preliminary data.</text>
</comment>
<gene>
    <name evidence="1" type="ORF">PQU98_05260</name>
</gene>
<reference evidence="1 2" key="1">
    <citation type="submission" date="2023-01" db="EMBL/GenBank/DDBJ databases">
        <title>Novel species of the genus Asticcacaulis isolated from rivers.</title>
        <authorList>
            <person name="Lu H."/>
        </authorList>
    </citation>
    <scope>NUCLEOTIDE SEQUENCE [LARGE SCALE GENOMIC DNA]</scope>
    <source>
        <strain evidence="1 2">LKC15W</strain>
    </source>
</reference>
<evidence type="ECO:0000313" key="2">
    <source>
        <dbReference type="Proteomes" id="UP001218579"/>
    </source>
</evidence>
<dbReference type="InterPro" id="IPR009057">
    <property type="entry name" value="Homeodomain-like_sf"/>
</dbReference>
<evidence type="ECO:0000313" key="1">
    <source>
        <dbReference type="EMBL" id="MDC7675525.1"/>
    </source>
</evidence>
<proteinExistence type="predicted"/>
<sequence length="178" mass="20314">MKRLSKEDWITFARALIVREGQITLETLCRDAKRTRGSFYHHFEDVKALRQALLETWRTEATDAIITQVDKTAGSRALALRALAQTVDHRFERALRAASLKEAEIAQAVEDIDRLREAYIAELIDDEFQIGSNEAGVSARLIYSVFLSGQMRAPDDMRLFTRGAYDWLLKSLASEKNH</sequence>